<dbReference type="SUPFAM" id="SSF54106">
    <property type="entry name" value="LysM domain"/>
    <property type="match status" value="1"/>
</dbReference>
<dbReference type="KEGG" id="ada:A5CPEGH6_07640"/>
<dbReference type="PANTHER" id="PTHR37423">
    <property type="entry name" value="SOLUBLE LYTIC MUREIN TRANSGLYCOSYLASE-RELATED"/>
    <property type="match status" value="1"/>
</dbReference>
<dbReference type="EMBL" id="AP019736">
    <property type="protein sequence ID" value="BBL06126.1"/>
    <property type="molecule type" value="Genomic_DNA"/>
</dbReference>
<dbReference type="AlphaFoldDB" id="A0A4Y1X0T8"/>
<dbReference type="GO" id="GO:0016020">
    <property type="term" value="C:membrane"/>
    <property type="evidence" value="ECO:0007669"/>
    <property type="project" value="InterPro"/>
</dbReference>
<dbReference type="InterPro" id="IPR000189">
    <property type="entry name" value="Transglyc_AS"/>
</dbReference>
<dbReference type="PROSITE" id="PS51782">
    <property type="entry name" value="LYSM"/>
    <property type="match status" value="1"/>
</dbReference>
<comment type="similarity">
    <text evidence="1">Belongs to the transglycosylase Slt family.</text>
</comment>
<dbReference type="InterPro" id="IPR023346">
    <property type="entry name" value="Lysozyme-like_dom_sf"/>
</dbReference>
<dbReference type="Gene3D" id="1.10.530.10">
    <property type="match status" value="1"/>
</dbReference>
<accession>A0A4Y1X0T8</accession>
<dbReference type="SMART" id="SM00257">
    <property type="entry name" value="LysM"/>
    <property type="match status" value="1"/>
</dbReference>
<dbReference type="OrthoDB" id="9815002at2"/>
<name>A0A4Y1X0T8_9BACT</name>
<dbReference type="Pfam" id="PF01464">
    <property type="entry name" value="SLT"/>
    <property type="match status" value="1"/>
</dbReference>
<dbReference type="GO" id="GO:0000270">
    <property type="term" value="P:peptidoglycan metabolic process"/>
    <property type="evidence" value="ECO:0007669"/>
    <property type="project" value="InterPro"/>
</dbReference>
<reference evidence="6" key="1">
    <citation type="submission" date="2019-06" db="EMBL/GenBank/DDBJ databases">
        <title>Alistipes onderdonkii subsp. vulgaris subsp. nov., Alistipes dispar sp. nov. and Alistipes communis sp. nov., isolated from human faeces, and creation of Alistipes onderdonkii subsp. onderdonkii subsp. nov.</title>
        <authorList>
            <person name="Sakamoto M."/>
            <person name="Ikeyama N."/>
            <person name="Ogata Y."/>
            <person name="Suda W."/>
            <person name="Iino T."/>
            <person name="Hattori M."/>
            <person name="Ohkuma M."/>
        </authorList>
    </citation>
    <scope>NUCLEOTIDE SEQUENCE [LARGE SCALE GENOMIC DNA]</scope>
    <source>
        <strain evidence="6">5CPEGH6</strain>
    </source>
</reference>
<gene>
    <name evidence="5" type="ORF">A5CPEGH6_07640</name>
</gene>
<feature type="region of interest" description="Disordered" evidence="2">
    <location>
        <begin position="17"/>
        <end position="65"/>
    </location>
</feature>
<dbReference type="InterPro" id="IPR036779">
    <property type="entry name" value="LysM_dom_sf"/>
</dbReference>
<dbReference type="InterPro" id="IPR008258">
    <property type="entry name" value="Transglycosylase_SLT_dom_1"/>
</dbReference>
<dbReference type="GO" id="GO:0008933">
    <property type="term" value="F:peptidoglycan lytic transglycosylase activity"/>
    <property type="evidence" value="ECO:0007669"/>
    <property type="project" value="InterPro"/>
</dbReference>
<dbReference type="CDD" id="cd00118">
    <property type="entry name" value="LysM"/>
    <property type="match status" value="1"/>
</dbReference>
<proteinExistence type="inferred from homology"/>
<feature type="chain" id="PRO_5021475900" description="LysM domain-containing protein" evidence="3">
    <location>
        <begin position="20"/>
        <end position="463"/>
    </location>
</feature>
<sequence>MKKLLTLALLLAVAASAAAADRNPRKKKRNRRKAKTEQVAAPAPAPDTAKPAEEEKPAEAVPVAEEEPLNDLTLGLSAEQADSLVAVWRERQQADSFTEFFDRFVLEDSTAVADAPATDAATDSLYAGRLRALVSPIPMPYNYIVKGYINRYVNPRYGTIGRILGSSQYYFPMIEDELLKENLPIELRALPIIESALSPTAVSPVGAVGLWQFMPSTGKSYGLEVNSLVDERRDPVRATQAACRYLKDLYAIYNDWTLAIAAYNCGPGNVNKAMARSGGKTFWEIYDYLPRETRGYVPAFIGATYAYAYHRQHDIEPQPAPIPLSVDTIRIDRLLHLQQIASTIDLPLETLRLLNPQYKLDIVPATTKSYTLVLPQRSVSQYIAHEKEIMAKDSMYLKEYINPANIEKKRQQRSGTVYVVKSGDTLGAIARRYRVTVSQLMRWNRLKSAHKLRIGQRLRIEGR</sequence>
<feature type="signal peptide" evidence="3">
    <location>
        <begin position="1"/>
        <end position="19"/>
    </location>
</feature>
<dbReference type="RefSeq" id="WP_141427970.1">
    <property type="nucleotide sequence ID" value="NZ_AP019736.1"/>
</dbReference>
<evidence type="ECO:0000313" key="6">
    <source>
        <dbReference type="Proteomes" id="UP000319374"/>
    </source>
</evidence>
<dbReference type="Pfam" id="PF01476">
    <property type="entry name" value="LysM"/>
    <property type="match status" value="1"/>
</dbReference>
<feature type="domain" description="LysM" evidence="4">
    <location>
        <begin position="416"/>
        <end position="460"/>
    </location>
</feature>
<feature type="compositionally biased region" description="Basic residues" evidence="2">
    <location>
        <begin position="24"/>
        <end position="34"/>
    </location>
</feature>
<evidence type="ECO:0000256" key="1">
    <source>
        <dbReference type="ARBA" id="ARBA00007734"/>
    </source>
</evidence>
<feature type="compositionally biased region" description="Low complexity" evidence="2">
    <location>
        <begin position="39"/>
        <end position="49"/>
    </location>
</feature>
<dbReference type="SUPFAM" id="SSF53955">
    <property type="entry name" value="Lysozyme-like"/>
    <property type="match status" value="1"/>
</dbReference>
<dbReference type="Proteomes" id="UP000319374">
    <property type="component" value="Chromosome"/>
</dbReference>
<dbReference type="CDD" id="cd16894">
    <property type="entry name" value="MltD-like"/>
    <property type="match status" value="1"/>
</dbReference>
<dbReference type="InterPro" id="IPR018392">
    <property type="entry name" value="LysM"/>
</dbReference>
<evidence type="ECO:0000256" key="3">
    <source>
        <dbReference type="SAM" id="SignalP"/>
    </source>
</evidence>
<evidence type="ECO:0000313" key="5">
    <source>
        <dbReference type="EMBL" id="BBL06126.1"/>
    </source>
</evidence>
<organism evidence="5 6">
    <name type="scientific">Alistipes dispar</name>
    <dbReference type="NCBI Taxonomy" id="2585119"/>
    <lineage>
        <taxon>Bacteria</taxon>
        <taxon>Pseudomonadati</taxon>
        <taxon>Bacteroidota</taxon>
        <taxon>Bacteroidia</taxon>
        <taxon>Bacteroidales</taxon>
        <taxon>Rikenellaceae</taxon>
        <taxon>Alistipes</taxon>
    </lineage>
</organism>
<dbReference type="GeneID" id="98672736"/>
<dbReference type="Gene3D" id="3.10.350.10">
    <property type="entry name" value="LysM domain"/>
    <property type="match status" value="1"/>
</dbReference>
<dbReference type="PROSITE" id="PS00922">
    <property type="entry name" value="TRANSGLYCOSYLASE"/>
    <property type="match status" value="1"/>
</dbReference>
<protein>
    <recommendedName>
        <fullName evidence="4">LysM domain-containing protein</fullName>
    </recommendedName>
</protein>
<keyword evidence="3" id="KW-0732">Signal</keyword>
<evidence type="ECO:0000259" key="4">
    <source>
        <dbReference type="PROSITE" id="PS51782"/>
    </source>
</evidence>
<dbReference type="PANTHER" id="PTHR37423:SF2">
    <property type="entry name" value="MEMBRANE-BOUND LYTIC MUREIN TRANSGLYCOSYLASE C"/>
    <property type="match status" value="1"/>
</dbReference>
<evidence type="ECO:0000256" key="2">
    <source>
        <dbReference type="SAM" id="MobiDB-lite"/>
    </source>
</evidence>
<keyword evidence="6" id="KW-1185">Reference proteome</keyword>